<dbReference type="KEGG" id="psi:S70_00850"/>
<organism evidence="1 2">
    <name type="scientific">Providencia stuartii (strain MRSN 2154)</name>
    <dbReference type="NCBI Taxonomy" id="1157951"/>
    <lineage>
        <taxon>Bacteria</taxon>
        <taxon>Pseudomonadati</taxon>
        <taxon>Pseudomonadota</taxon>
        <taxon>Gammaproteobacteria</taxon>
        <taxon>Enterobacterales</taxon>
        <taxon>Morganellaceae</taxon>
        <taxon>Providencia</taxon>
    </lineage>
</organism>
<dbReference type="PATRIC" id="fig|1157951.4.peg.172"/>
<dbReference type="Pfam" id="PF07351">
    <property type="entry name" value="DUF1480"/>
    <property type="match status" value="1"/>
</dbReference>
<sequence length="77" mass="9037">MRIVNLKISSYEINDAIMSDHKSDTLSIPCDSDTEFCMQLDGWDENTSIPALINEKPVLLYRHRYDKDNHHWVMRVA</sequence>
<reference evidence="2" key="2">
    <citation type="submission" date="2012-04" db="EMBL/GenBank/DDBJ databases">
        <title>Complete genome sequence of Providencia stuartii clinical isolate MRSN 2154.</title>
        <authorList>
            <person name="Clifford R.J."/>
            <person name="Hang J."/>
            <person name="Riley M.C."/>
            <person name="Onmus-Leone F."/>
            <person name="Kuschner R.A."/>
            <person name="Lesho E.P."/>
            <person name="Waterman P.E."/>
        </authorList>
    </citation>
    <scope>NUCLEOTIDE SEQUENCE [LARGE SCALE GENOMIC DNA]</scope>
    <source>
        <strain evidence="2">MRSN 2154</strain>
    </source>
</reference>
<dbReference type="GeneID" id="93519093"/>
<accession>A0A140NHE3</accession>
<reference evidence="1 2" key="1">
    <citation type="journal article" date="2012" name="J. Bacteriol.">
        <title>Complete Genome Sequence of Providencia stuartii Clinical Isolate MRSN 2154.</title>
        <authorList>
            <person name="Clifford R.J."/>
            <person name="Hang J."/>
            <person name="Riley M.C."/>
            <person name="Onmus-Leone F."/>
            <person name="Kuschner R.A."/>
            <person name="Lesho E.P."/>
            <person name="Waterman P.E."/>
        </authorList>
    </citation>
    <scope>NUCLEOTIDE SEQUENCE [LARGE SCALE GENOMIC DNA]</scope>
    <source>
        <strain evidence="1 2">MRSN 2154</strain>
    </source>
</reference>
<dbReference type="HOGENOM" id="CLU_160612_0_0_6"/>
<protein>
    <recommendedName>
        <fullName evidence="3">DUF1480 domain-containing protein</fullName>
    </recommendedName>
</protein>
<evidence type="ECO:0000313" key="2">
    <source>
        <dbReference type="Proteomes" id="UP000005012"/>
    </source>
</evidence>
<proteinExistence type="predicted"/>
<dbReference type="InterPro" id="IPR009950">
    <property type="entry name" value="DUF1480"/>
</dbReference>
<evidence type="ECO:0000313" key="1">
    <source>
        <dbReference type="EMBL" id="AFH92070.1"/>
    </source>
</evidence>
<dbReference type="EMBL" id="CP003488">
    <property type="protein sequence ID" value="AFH92070.1"/>
    <property type="molecule type" value="Genomic_DNA"/>
</dbReference>
<evidence type="ECO:0008006" key="3">
    <source>
        <dbReference type="Google" id="ProtNLM"/>
    </source>
</evidence>
<dbReference type="AlphaFoldDB" id="A0A140NHE3"/>
<gene>
    <name evidence="1" type="ordered locus">S70_00850</name>
</gene>
<dbReference type="RefSeq" id="WP_004920410.1">
    <property type="nucleotide sequence ID" value="NC_017731.1"/>
</dbReference>
<dbReference type="Proteomes" id="UP000005012">
    <property type="component" value="Chromosome"/>
</dbReference>
<name>A0A140NHE3_PROSM</name>
<dbReference type="OrthoDB" id="6428563at2"/>